<organism evidence="10 11">
    <name type="scientific">Mucuna pruriens</name>
    <name type="common">Velvet bean</name>
    <name type="synonym">Dolichos pruriens</name>
    <dbReference type="NCBI Taxonomy" id="157652"/>
    <lineage>
        <taxon>Eukaryota</taxon>
        <taxon>Viridiplantae</taxon>
        <taxon>Streptophyta</taxon>
        <taxon>Embryophyta</taxon>
        <taxon>Tracheophyta</taxon>
        <taxon>Spermatophyta</taxon>
        <taxon>Magnoliopsida</taxon>
        <taxon>eudicotyledons</taxon>
        <taxon>Gunneridae</taxon>
        <taxon>Pentapetalae</taxon>
        <taxon>rosids</taxon>
        <taxon>fabids</taxon>
        <taxon>Fabales</taxon>
        <taxon>Fabaceae</taxon>
        <taxon>Papilionoideae</taxon>
        <taxon>50 kb inversion clade</taxon>
        <taxon>NPAAA clade</taxon>
        <taxon>indigoferoid/millettioid clade</taxon>
        <taxon>Phaseoleae</taxon>
        <taxon>Mucuna</taxon>
    </lineage>
</organism>
<protein>
    <recommendedName>
        <fullName evidence="6">B-like cyclin</fullName>
    </recommendedName>
</protein>
<evidence type="ECO:0000256" key="4">
    <source>
        <dbReference type="ARBA" id="ARBA00023127"/>
    </source>
</evidence>
<name>A0A371EUJ2_MUCPR</name>
<gene>
    <name evidence="10" type="primary">CYCD5-1</name>
    <name evidence="10" type="ORF">CR513_51180</name>
</gene>
<dbReference type="InterPro" id="IPR013763">
    <property type="entry name" value="Cyclin-like_dom"/>
</dbReference>
<evidence type="ECO:0000256" key="6">
    <source>
        <dbReference type="ARBA" id="ARBA00032263"/>
    </source>
</evidence>
<sequence length="399" mass="45724">MDDLSSSLLCQENETCLEELEYPLVESEHDCGVSEDERVGILIEREIVLGFKRDESLVFGDWVKRSRMEAINWILKTRATLGFRFETAYLSVTYLDRFLSRRSIDSEKCWAIRLLSIACLSLAAKMEECNVPGLSEFKLDDYSFEGKMIQKMELLVLTTLEWRMGILTPFDFLSYFITKFCKQSPPSPIFSKTMQLIFTTMKEVNLMDHKPSVIAAAATLVAMDQQLTIEEVGLKMSSIPQHRLLEPKDVFEYYNLIQRLYEENTKRDMHTPIDMTESSRVTSAAMAKRRRLTFSDGGGSEKPARKRGTKEEARIKVEFRPSLPLHNGFCFVISLATYLLMDAWDGYFSNVFKKAESGRENSVGGQLEVHEKLLVSAVKVVFLLNKLHRRSILDAVDHG</sequence>
<dbReference type="PROSITE" id="PS00292">
    <property type="entry name" value="CYCLINS"/>
    <property type="match status" value="1"/>
</dbReference>
<dbReference type="STRING" id="157652.A0A371EUJ2"/>
<comment type="subunit">
    <text evidence="2">Interacts with the CDC2 protein kinase to form a serine/threonine kinase holoenzyme complex also known as maturation promoting factor (MPF). The cyclin subunit imparts substrate specificity to the complex.</text>
</comment>
<comment type="similarity">
    <text evidence="1">Belongs to the cyclin family. Cyclin D subfamily.</text>
</comment>
<dbReference type="InterPro" id="IPR036915">
    <property type="entry name" value="Cyclin-like_sf"/>
</dbReference>
<keyword evidence="5" id="KW-0131">Cell cycle</keyword>
<dbReference type="Pfam" id="PF00134">
    <property type="entry name" value="Cyclin_N"/>
    <property type="match status" value="1"/>
</dbReference>
<feature type="region of interest" description="Disordered" evidence="8">
    <location>
        <begin position="292"/>
        <end position="311"/>
    </location>
</feature>
<dbReference type="FunFam" id="1.10.472.10:FF:000069">
    <property type="entry name" value="Cyclin-D5-1"/>
    <property type="match status" value="1"/>
</dbReference>
<keyword evidence="11" id="KW-1185">Reference proteome</keyword>
<dbReference type="Proteomes" id="UP000257109">
    <property type="component" value="Unassembled WGS sequence"/>
</dbReference>
<dbReference type="InterPro" id="IPR039361">
    <property type="entry name" value="Cyclin"/>
</dbReference>
<accession>A0A371EUJ2</accession>
<dbReference type="CDD" id="cd20544">
    <property type="entry name" value="CYCLIN_AtCycD-like_rpt2"/>
    <property type="match status" value="1"/>
</dbReference>
<dbReference type="Gene3D" id="1.10.472.10">
    <property type="entry name" value="Cyclin-like"/>
    <property type="match status" value="2"/>
</dbReference>
<comment type="caution">
    <text evidence="10">The sequence shown here is derived from an EMBL/GenBank/DDBJ whole genome shotgun (WGS) entry which is preliminary data.</text>
</comment>
<keyword evidence="3" id="KW-0132">Cell division</keyword>
<dbReference type="OrthoDB" id="306099at2759"/>
<evidence type="ECO:0000256" key="1">
    <source>
        <dbReference type="ARBA" id="ARBA00009065"/>
    </source>
</evidence>
<dbReference type="CDD" id="cd20543">
    <property type="entry name" value="CYCLIN_AtCycD-like_rpt1"/>
    <property type="match status" value="1"/>
</dbReference>
<reference evidence="10" key="1">
    <citation type="submission" date="2018-05" db="EMBL/GenBank/DDBJ databases">
        <title>Draft genome of Mucuna pruriens seed.</title>
        <authorList>
            <person name="Nnadi N.E."/>
            <person name="Vos R."/>
            <person name="Hasami M.H."/>
            <person name="Devisetty U.K."/>
            <person name="Aguiy J.C."/>
        </authorList>
    </citation>
    <scope>NUCLEOTIDE SEQUENCE [LARGE SCALE GENOMIC DNA]</scope>
    <source>
        <strain evidence="10">JCA_2017</strain>
    </source>
</reference>
<evidence type="ECO:0000256" key="3">
    <source>
        <dbReference type="ARBA" id="ARBA00022618"/>
    </source>
</evidence>
<dbReference type="PANTHER" id="PTHR10177">
    <property type="entry name" value="CYCLINS"/>
    <property type="match status" value="1"/>
</dbReference>
<dbReference type="InterPro" id="IPR048258">
    <property type="entry name" value="Cyclins_cyclin-box"/>
</dbReference>
<evidence type="ECO:0000313" key="10">
    <source>
        <dbReference type="EMBL" id="RDX69674.1"/>
    </source>
</evidence>
<dbReference type="Pfam" id="PF02984">
    <property type="entry name" value="Cyclin_C"/>
    <property type="match status" value="1"/>
</dbReference>
<evidence type="ECO:0000313" key="11">
    <source>
        <dbReference type="Proteomes" id="UP000257109"/>
    </source>
</evidence>
<proteinExistence type="inferred from homology"/>
<evidence type="ECO:0000256" key="7">
    <source>
        <dbReference type="RuleBase" id="RU000383"/>
    </source>
</evidence>
<dbReference type="AlphaFoldDB" id="A0A371EUJ2"/>
<evidence type="ECO:0000259" key="9">
    <source>
        <dbReference type="SMART" id="SM00385"/>
    </source>
</evidence>
<dbReference type="SMART" id="SM00385">
    <property type="entry name" value="CYCLIN"/>
    <property type="match status" value="1"/>
</dbReference>
<dbReference type="SUPFAM" id="SSF47954">
    <property type="entry name" value="Cyclin-like"/>
    <property type="match status" value="2"/>
</dbReference>
<feature type="domain" description="Cyclin-like" evidence="9">
    <location>
        <begin position="72"/>
        <end position="158"/>
    </location>
</feature>
<feature type="non-terminal residue" evidence="10">
    <location>
        <position position="1"/>
    </location>
</feature>
<evidence type="ECO:0000256" key="2">
    <source>
        <dbReference type="ARBA" id="ARBA00011177"/>
    </source>
</evidence>
<dbReference type="InterPro" id="IPR004367">
    <property type="entry name" value="Cyclin_C-dom"/>
</dbReference>
<keyword evidence="4 7" id="KW-0195">Cyclin</keyword>
<evidence type="ECO:0000256" key="8">
    <source>
        <dbReference type="SAM" id="MobiDB-lite"/>
    </source>
</evidence>
<evidence type="ECO:0000256" key="5">
    <source>
        <dbReference type="ARBA" id="ARBA00023306"/>
    </source>
</evidence>
<dbReference type="InterPro" id="IPR006671">
    <property type="entry name" value="Cyclin_N"/>
</dbReference>
<dbReference type="GO" id="GO:0051301">
    <property type="term" value="P:cell division"/>
    <property type="evidence" value="ECO:0007669"/>
    <property type="project" value="UniProtKB-KW"/>
</dbReference>
<dbReference type="EMBL" id="QJKJ01012012">
    <property type="protein sequence ID" value="RDX69674.1"/>
    <property type="molecule type" value="Genomic_DNA"/>
</dbReference>
<dbReference type="FunFam" id="1.10.472.10:FF:000219">
    <property type="entry name" value="Cyclin-D5-1"/>
    <property type="match status" value="1"/>
</dbReference>